<accession>A0A2C9UPI6</accession>
<evidence type="ECO:0000256" key="1">
    <source>
        <dbReference type="SAM" id="SignalP"/>
    </source>
</evidence>
<sequence length="85" mass="10144">MWKCTWLLPIPPKVKFFFFWCLLHNALPVLSNLVHREMSLSPHFLLCHCGLETIEHALFWCLHALAMWFRNPYGYKSSTPSRRVK</sequence>
<proteinExistence type="predicted"/>
<evidence type="ECO:0000259" key="2">
    <source>
        <dbReference type="Pfam" id="PF13966"/>
    </source>
</evidence>
<reference evidence="3" key="1">
    <citation type="submission" date="2016-02" db="EMBL/GenBank/DDBJ databases">
        <title>WGS assembly of Manihot esculenta.</title>
        <authorList>
            <person name="Bredeson J.V."/>
            <person name="Prochnik S.E."/>
            <person name="Lyons J.B."/>
            <person name="Schmutz J."/>
            <person name="Grimwood J."/>
            <person name="Vrebalov J."/>
            <person name="Bart R.S."/>
            <person name="Amuge T."/>
            <person name="Ferguson M.E."/>
            <person name="Green R."/>
            <person name="Putnam N."/>
            <person name="Stites J."/>
            <person name="Rounsley S."/>
            <person name="Rokhsar D.S."/>
        </authorList>
    </citation>
    <scope>NUCLEOTIDE SEQUENCE [LARGE SCALE GENOMIC DNA]</scope>
    <source>
        <tissue evidence="3">Leaf</tissue>
    </source>
</reference>
<dbReference type="EMBL" id="CM004399">
    <property type="protein sequence ID" value="OAY33175.1"/>
    <property type="molecule type" value="Genomic_DNA"/>
</dbReference>
<dbReference type="AlphaFoldDB" id="A0A2C9UPI6"/>
<organism evidence="3">
    <name type="scientific">Manihot esculenta</name>
    <name type="common">Cassava</name>
    <name type="synonym">Jatropha manihot</name>
    <dbReference type="NCBI Taxonomy" id="3983"/>
    <lineage>
        <taxon>Eukaryota</taxon>
        <taxon>Viridiplantae</taxon>
        <taxon>Streptophyta</taxon>
        <taxon>Embryophyta</taxon>
        <taxon>Tracheophyta</taxon>
        <taxon>Spermatophyta</taxon>
        <taxon>Magnoliopsida</taxon>
        <taxon>eudicotyledons</taxon>
        <taxon>Gunneridae</taxon>
        <taxon>Pentapetalae</taxon>
        <taxon>rosids</taxon>
        <taxon>fabids</taxon>
        <taxon>Malpighiales</taxon>
        <taxon>Euphorbiaceae</taxon>
        <taxon>Crotonoideae</taxon>
        <taxon>Manihoteae</taxon>
        <taxon>Manihot</taxon>
    </lineage>
</organism>
<keyword evidence="1" id="KW-0732">Signal</keyword>
<evidence type="ECO:0000313" key="3">
    <source>
        <dbReference type="EMBL" id="OAY33175.1"/>
    </source>
</evidence>
<protein>
    <recommendedName>
        <fullName evidence="2">Reverse transcriptase zinc-binding domain-containing protein</fullName>
    </recommendedName>
</protein>
<dbReference type="InterPro" id="IPR026960">
    <property type="entry name" value="RVT-Znf"/>
</dbReference>
<feature type="chain" id="PRO_5012632533" description="Reverse transcriptase zinc-binding domain-containing protein" evidence="1">
    <location>
        <begin position="32"/>
        <end position="85"/>
    </location>
</feature>
<feature type="domain" description="Reverse transcriptase zinc-binding" evidence="2">
    <location>
        <begin position="2"/>
        <end position="68"/>
    </location>
</feature>
<name>A0A2C9UPI6_MANES</name>
<feature type="signal peptide" evidence="1">
    <location>
        <begin position="1"/>
        <end position="31"/>
    </location>
</feature>
<dbReference type="Pfam" id="PF13966">
    <property type="entry name" value="zf-RVT"/>
    <property type="match status" value="1"/>
</dbReference>
<gene>
    <name evidence="3" type="ORF">MANES_13G075200</name>
</gene>